<evidence type="ECO:0000313" key="2">
    <source>
        <dbReference type="Proteomes" id="UP000266391"/>
    </source>
</evidence>
<sequence>MDATNAKLIEDILVNSKQMVINITHNLDKEVLQRYDEIICMQNGKISGIGDYETLYSQNMYFRGLCEDFKSEI</sequence>
<dbReference type="Gene3D" id="3.40.50.300">
    <property type="entry name" value="P-loop containing nucleotide triphosphate hydrolases"/>
    <property type="match status" value="1"/>
</dbReference>
<dbReference type="Proteomes" id="UP000266391">
    <property type="component" value="Unassembled WGS sequence"/>
</dbReference>
<dbReference type="EMBL" id="QSIQ01000070">
    <property type="protein sequence ID" value="RHC97583.1"/>
    <property type="molecule type" value="Genomic_DNA"/>
</dbReference>
<evidence type="ECO:0008006" key="3">
    <source>
        <dbReference type="Google" id="ProtNLM"/>
    </source>
</evidence>
<dbReference type="InterPro" id="IPR027417">
    <property type="entry name" value="P-loop_NTPase"/>
</dbReference>
<dbReference type="SUPFAM" id="SSF52540">
    <property type="entry name" value="P-loop containing nucleoside triphosphate hydrolases"/>
    <property type="match status" value="1"/>
</dbReference>
<gene>
    <name evidence="1" type="ORF">DW813_17250</name>
</gene>
<reference evidence="1 2" key="1">
    <citation type="submission" date="2018-08" db="EMBL/GenBank/DDBJ databases">
        <title>A genome reference for cultivated species of the human gut microbiota.</title>
        <authorList>
            <person name="Zou Y."/>
            <person name="Xue W."/>
            <person name="Luo G."/>
        </authorList>
    </citation>
    <scope>NUCLEOTIDE SEQUENCE [LARGE SCALE GENOMIC DNA]</scope>
    <source>
        <strain evidence="1 2">AM32-8LB</strain>
    </source>
</reference>
<name>A0A396AAK8_9FIRM</name>
<dbReference type="AlphaFoldDB" id="A0A396AAK8"/>
<protein>
    <recommendedName>
        <fullName evidence="3">ABC transporter ATP-binding protein</fullName>
    </recommendedName>
</protein>
<proteinExistence type="predicted"/>
<accession>A0A396AAK8</accession>
<evidence type="ECO:0000313" key="1">
    <source>
        <dbReference type="EMBL" id="RHC97583.1"/>
    </source>
</evidence>
<organism evidence="1 2">
    <name type="scientific">Roseburia inulinivorans</name>
    <dbReference type="NCBI Taxonomy" id="360807"/>
    <lineage>
        <taxon>Bacteria</taxon>
        <taxon>Bacillati</taxon>
        <taxon>Bacillota</taxon>
        <taxon>Clostridia</taxon>
        <taxon>Lachnospirales</taxon>
        <taxon>Lachnospiraceae</taxon>
        <taxon>Roseburia</taxon>
    </lineage>
</organism>
<comment type="caution">
    <text evidence="1">The sequence shown here is derived from an EMBL/GenBank/DDBJ whole genome shotgun (WGS) entry which is preliminary data.</text>
</comment>